<comment type="caution">
    <text evidence="1">The sequence shown here is derived from an EMBL/GenBank/DDBJ whole genome shotgun (WGS) entry which is preliminary data.</text>
</comment>
<dbReference type="EMBL" id="LIZX01000053">
    <property type="protein sequence ID" value="KPJ68409.1"/>
    <property type="molecule type" value="Genomic_DNA"/>
</dbReference>
<evidence type="ECO:0000313" key="1">
    <source>
        <dbReference type="EMBL" id="KPJ68409.1"/>
    </source>
</evidence>
<name>A0A0S7Y2E0_UNCSA</name>
<accession>A0A0S7Y2E0</accession>
<dbReference type="AlphaFoldDB" id="A0A0S7Y2E0"/>
<dbReference type="Proteomes" id="UP000051861">
    <property type="component" value="Unassembled WGS sequence"/>
</dbReference>
<reference evidence="1 2" key="1">
    <citation type="journal article" date="2015" name="Microbiome">
        <title>Genomic resolution of linkages in carbon, nitrogen, and sulfur cycling among widespread estuary sediment bacteria.</title>
        <authorList>
            <person name="Baker B.J."/>
            <person name="Lazar C.S."/>
            <person name="Teske A.P."/>
            <person name="Dick G.J."/>
        </authorList>
    </citation>
    <scope>NUCLEOTIDE SEQUENCE [LARGE SCALE GENOMIC DNA]</scope>
    <source>
        <strain evidence="1">DG_54_3</strain>
    </source>
</reference>
<sequence>MPKLIDLLNKNKMTLMAALPKNDPELAEAAIKGGADALQLHINVGDFGDFKSEKEMLSEILALSKHPVGIVPGAEKHATQKEMKGMIKMGFDFFSVDIEHIPSFMPQIKDISKVLALGSRFTIDVVLGVGKYGADAVDAAIIPSTGYGKDLMVGDLQNYISIVISAGIPVIIPTQRSIRPSEVAIIADTGAKGLMLTPVVTGTTSKHIQERVQEFRVAVDDLGD</sequence>
<evidence type="ECO:0000313" key="2">
    <source>
        <dbReference type="Proteomes" id="UP000051861"/>
    </source>
</evidence>
<gene>
    <name evidence="1" type="ORF">AMJ44_06510</name>
</gene>
<organism evidence="1 2">
    <name type="scientific">candidate division WOR-1 bacterium DG_54_3</name>
    <dbReference type="NCBI Taxonomy" id="1703775"/>
    <lineage>
        <taxon>Bacteria</taxon>
        <taxon>Bacillati</taxon>
        <taxon>Saganbacteria</taxon>
    </lineage>
</organism>
<protein>
    <submittedName>
        <fullName evidence="1">Uncharacterized protein</fullName>
    </submittedName>
</protein>
<proteinExistence type="predicted"/>
<dbReference type="InterPro" id="IPR036206">
    <property type="entry name" value="ThiamineP_synth_sf"/>
</dbReference>
<dbReference type="SUPFAM" id="SSF51391">
    <property type="entry name" value="Thiamin phosphate synthase"/>
    <property type="match status" value="1"/>
</dbReference>